<dbReference type="PANTHER" id="PTHR47947:SF1">
    <property type="entry name" value="CYTOCHROME P450 82E3"/>
    <property type="match status" value="1"/>
</dbReference>
<dbReference type="InterPro" id="IPR001128">
    <property type="entry name" value="Cyt_P450"/>
</dbReference>
<dbReference type="AlphaFoldDB" id="A0AAV8SZ52"/>
<dbReference type="InterPro" id="IPR002401">
    <property type="entry name" value="Cyt_P450_E_grp-I"/>
</dbReference>
<dbReference type="SUPFAM" id="SSF48264">
    <property type="entry name" value="Cytochrome P450"/>
    <property type="match status" value="1"/>
</dbReference>
<keyword evidence="7 12" id="KW-0560">Oxidoreductase</keyword>
<sequence length="500" mass="57250">MHFPSLLLALFVLILSLIFLLYNHLFRNRKNQSRNFPPLVAGSLPIIGHIHLLRGPKPIARIFSSLADKRGPIFSIWVGAHRTVVISSYQAIKEFFTTNDRIMASRPASTQAKHIGYNYAAIAFAPYGAYWREMRKFSMIHLLSLNRLKYLRHFRRNDEGSAKVVMSEWLEHLTVNILTRIVSGKRLFDVRNNKNEKEGNVVAKTMADVMYYMAVPVPGDFIPKKMERVRKDFDSVVDKWIEEDQLKRLDTTTSHNHDDDQANQDILDVLLSTVEGYPKYGHTRESIIKATAMTFIVAGSDTSALALTWILSNLLNNRRCLQLAREELDSKVGRERLVEESDIDNLQYLQAIIKETLRLYPPGPVGASEATQDCTLCGFDVPKGTRIFVNLWKLHRDPSFRSDPEEFRPERFLTSHANLEIYGQNYEYMPFGSGRRICPGLNLATQILQLSLARLLQAFEMTTPCNEPVDMTESFSLVLLKKTPFDVVLTPRLAPQLYDQ</sequence>
<dbReference type="PRINTS" id="PR00463">
    <property type="entry name" value="EP450I"/>
</dbReference>
<dbReference type="Proteomes" id="UP001159364">
    <property type="component" value="Linkage Group LG07"/>
</dbReference>
<evidence type="ECO:0000256" key="7">
    <source>
        <dbReference type="ARBA" id="ARBA00023002"/>
    </source>
</evidence>
<dbReference type="GO" id="GO:0004497">
    <property type="term" value="F:monooxygenase activity"/>
    <property type="evidence" value="ECO:0007669"/>
    <property type="project" value="UniProtKB-KW"/>
</dbReference>
<keyword evidence="10 13" id="KW-0472">Membrane</keyword>
<comment type="cofactor">
    <cofactor evidence="11">
        <name>heme</name>
        <dbReference type="ChEBI" id="CHEBI:30413"/>
    </cofactor>
</comment>
<dbReference type="InterPro" id="IPR017972">
    <property type="entry name" value="Cyt_P450_CS"/>
</dbReference>
<evidence type="ECO:0000256" key="2">
    <source>
        <dbReference type="ARBA" id="ARBA00010617"/>
    </source>
</evidence>
<evidence type="ECO:0000256" key="11">
    <source>
        <dbReference type="PIRSR" id="PIRSR602401-1"/>
    </source>
</evidence>
<keyword evidence="3 11" id="KW-0349">Heme</keyword>
<dbReference type="FunFam" id="1.10.630.10:FF:000026">
    <property type="entry name" value="Cytochrome P450 82C4"/>
    <property type="match status" value="1"/>
</dbReference>
<dbReference type="GO" id="GO:0016020">
    <property type="term" value="C:membrane"/>
    <property type="evidence" value="ECO:0007669"/>
    <property type="project" value="UniProtKB-SubCell"/>
</dbReference>
<feature type="binding site" description="axial binding residue" evidence="11">
    <location>
        <position position="438"/>
    </location>
    <ligand>
        <name>heme</name>
        <dbReference type="ChEBI" id="CHEBI:30413"/>
    </ligand>
    <ligandPart>
        <name>Fe</name>
        <dbReference type="ChEBI" id="CHEBI:18248"/>
    </ligandPart>
</feature>
<dbReference type="GO" id="GO:0016705">
    <property type="term" value="F:oxidoreductase activity, acting on paired donors, with incorporation or reduction of molecular oxygen"/>
    <property type="evidence" value="ECO:0007669"/>
    <property type="project" value="InterPro"/>
</dbReference>
<keyword evidence="4 13" id="KW-0812">Transmembrane</keyword>
<evidence type="ECO:0000256" key="9">
    <source>
        <dbReference type="ARBA" id="ARBA00023033"/>
    </source>
</evidence>
<dbReference type="InterPro" id="IPR050651">
    <property type="entry name" value="Plant_Cytochrome_P450_Monoox"/>
</dbReference>
<dbReference type="GO" id="GO:0020037">
    <property type="term" value="F:heme binding"/>
    <property type="evidence" value="ECO:0007669"/>
    <property type="project" value="InterPro"/>
</dbReference>
<dbReference type="Pfam" id="PF00067">
    <property type="entry name" value="p450"/>
    <property type="match status" value="1"/>
</dbReference>
<evidence type="ECO:0000256" key="8">
    <source>
        <dbReference type="ARBA" id="ARBA00023004"/>
    </source>
</evidence>
<evidence type="ECO:0000256" key="10">
    <source>
        <dbReference type="ARBA" id="ARBA00023136"/>
    </source>
</evidence>
<keyword evidence="9 12" id="KW-0503">Monooxygenase</keyword>
<dbReference type="PROSITE" id="PS00086">
    <property type="entry name" value="CYTOCHROME_P450"/>
    <property type="match status" value="1"/>
</dbReference>
<organism evidence="14 15">
    <name type="scientific">Erythroxylum novogranatense</name>
    <dbReference type="NCBI Taxonomy" id="1862640"/>
    <lineage>
        <taxon>Eukaryota</taxon>
        <taxon>Viridiplantae</taxon>
        <taxon>Streptophyta</taxon>
        <taxon>Embryophyta</taxon>
        <taxon>Tracheophyta</taxon>
        <taxon>Spermatophyta</taxon>
        <taxon>Magnoliopsida</taxon>
        <taxon>eudicotyledons</taxon>
        <taxon>Gunneridae</taxon>
        <taxon>Pentapetalae</taxon>
        <taxon>rosids</taxon>
        <taxon>fabids</taxon>
        <taxon>Malpighiales</taxon>
        <taxon>Erythroxylaceae</taxon>
        <taxon>Erythroxylum</taxon>
    </lineage>
</organism>
<dbReference type="GO" id="GO:0005506">
    <property type="term" value="F:iron ion binding"/>
    <property type="evidence" value="ECO:0007669"/>
    <property type="project" value="InterPro"/>
</dbReference>
<evidence type="ECO:0000256" key="4">
    <source>
        <dbReference type="ARBA" id="ARBA00022692"/>
    </source>
</evidence>
<protein>
    <recommendedName>
        <fullName evidence="16">Cytochrome P450</fullName>
    </recommendedName>
</protein>
<evidence type="ECO:0000313" key="15">
    <source>
        <dbReference type="Proteomes" id="UP001159364"/>
    </source>
</evidence>
<dbReference type="PANTHER" id="PTHR47947">
    <property type="entry name" value="CYTOCHROME P450 82C3-RELATED"/>
    <property type="match status" value="1"/>
</dbReference>
<keyword evidence="15" id="KW-1185">Reference proteome</keyword>
<comment type="subcellular location">
    <subcellularLocation>
        <location evidence="1">Membrane</location>
        <topology evidence="1">Single-pass membrane protein</topology>
    </subcellularLocation>
</comment>
<dbReference type="InterPro" id="IPR036396">
    <property type="entry name" value="Cyt_P450_sf"/>
</dbReference>
<keyword evidence="8 11" id="KW-0408">Iron</keyword>
<name>A0AAV8SZ52_9ROSI</name>
<comment type="caution">
    <text evidence="14">The sequence shown here is derived from an EMBL/GenBank/DDBJ whole genome shotgun (WGS) entry which is preliminary data.</text>
</comment>
<evidence type="ECO:0000256" key="3">
    <source>
        <dbReference type="ARBA" id="ARBA00022617"/>
    </source>
</evidence>
<evidence type="ECO:0000256" key="12">
    <source>
        <dbReference type="RuleBase" id="RU000461"/>
    </source>
</evidence>
<dbReference type="EMBL" id="JAIWQS010000007">
    <property type="protein sequence ID" value="KAJ8759320.1"/>
    <property type="molecule type" value="Genomic_DNA"/>
</dbReference>
<evidence type="ECO:0000256" key="13">
    <source>
        <dbReference type="SAM" id="Phobius"/>
    </source>
</evidence>
<keyword evidence="5 11" id="KW-0479">Metal-binding</keyword>
<gene>
    <name evidence="14" type="ORF">K2173_006840</name>
</gene>
<evidence type="ECO:0008006" key="16">
    <source>
        <dbReference type="Google" id="ProtNLM"/>
    </source>
</evidence>
<reference evidence="14 15" key="1">
    <citation type="submission" date="2021-09" db="EMBL/GenBank/DDBJ databases">
        <title>Genomic insights and catalytic innovation underlie evolution of tropane alkaloids biosynthesis.</title>
        <authorList>
            <person name="Wang Y.-J."/>
            <person name="Tian T."/>
            <person name="Huang J.-P."/>
            <person name="Huang S.-X."/>
        </authorList>
    </citation>
    <scope>NUCLEOTIDE SEQUENCE [LARGE SCALE GENOMIC DNA]</scope>
    <source>
        <strain evidence="14">KIB-2018</strain>
        <tissue evidence="14">Leaf</tissue>
    </source>
</reference>
<evidence type="ECO:0000256" key="1">
    <source>
        <dbReference type="ARBA" id="ARBA00004167"/>
    </source>
</evidence>
<dbReference type="Gene3D" id="1.10.630.10">
    <property type="entry name" value="Cytochrome P450"/>
    <property type="match status" value="1"/>
</dbReference>
<dbReference type="PRINTS" id="PR00385">
    <property type="entry name" value="P450"/>
</dbReference>
<evidence type="ECO:0000256" key="6">
    <source>
        <dbReference type="ARBA" id="ARBA00022989"/>
    </source>
</evidence>
<feature type="transmembrane region" description="Helical" evidence="13">
    <location>
        <begin position="6"/>
        <end position="26"/>
    </location>
</feature>
<evidence type="ECO:0000256" key="5">
    <source>
        <dbReference type="ARBA" id="ARBA00022723"/>
    </source>
</evidence>
<keyword evidence="6 13" id="KW-1133">Transmembrane helix</keyword>
<accession>A0AAV8SZ52</accession>
<evidence type="ECO:0000313" key="14">
    <source>
        <dbReference type="EMBL" id="KAJ8759320.1"/>
    </source>
</evidence>
<comment type="similarity">
    <text evidence="2 12">Belongs to the cytochrome P450 family.</text>
</comment>
<proteinExistence type="inferred from homology"/>